<dbReference type="GO" id="GO:0016151">
    <property type="term" value="F:nickel cation binding"/>
    <property type="evidence" value="ECO:0007669"/>
    <property type="project" value="InterPro"/>
</dbReference>
<evidence type="ECO:0000256" key="9">
    <source>
        <dbReference type="SAM" id="MobiDB-lite"/>
    </source>
</evidence>
<protein>
    <submittedName>
        <fullName evidence="13">Urease accessory protein UreG-like</fullName>
    </submittedName>
</protein>
<feature type="compositionally biased region" description="Pro residues" evidence="9">
    <location>
        <begin position="60"/>
        <end position="70"/>
    </location>
</feature>
<dbReference type="GO" id="GO:0005525">
    <property type="term" value="F:GTP binding"/>
    <property type="evidence" value="ECO:0007669"/>
    <property type="project" value="UniProtKB-KW"/>
</dbReference>
<feature type="domain" description="Fucolectin tachylectin-4 pentraxin-1" evidence="12">
    <location>
        <begin position="763"/>
        <end position="913"/>
    </location>
</feature>
<evidence type="ECO:0000313" key="13">
    <source>
        <dbReference type="EMBL" id="CAI9731205.1"/>
    </source>
</evidence>
<dbReference type="InterPro" id="IPR000742">
    <property type="entry name" value="EGF"/>
</dbReference>
<keyword evidence="7" id="KW-1015">Disulfide bond</keyword>
<dbReference type="Pfam" id="PF02492">
    <property type="entry name" value="cobW"/>
    <property type="match status" value="1"/>
</dbReference>
<feature type="domain" description="EGF-like" evidence="11">
    <location>
        <begin position="725"/>
        <end position="759"/>
    </location>
</feature>
<dbReference type="GO" id="GO:0003924">
    <property type="term" value="F:GTPase activity"/>
    <property type="evidence" value="ECO:0007669"/>
    <property type="project" value="InterPro"/>
</dbReference>
<feature type="region of interest" description="Disordered" evidence="9">
    <location>
        <begin position="157"/>
        <end position="210"/>
    </location>
</feature>
<feature type="compositionally biased region" description="Low complexity" evidence="9">
    <location>
        <begin position="37"/>
        <end position="48"/>
    </location>
</feature>
<keyword evidence="14" id="KW-1185">Reference proteome</keyword>
<evidence type="ECO:0000259" key="11">
    <source>
        <dbReference type="SMART" id="SM00181"/>
    </source>
</evidence>
<dbReference type="Gene3D" id="2.170.300.10">
    <property type="entry name" value="Tie2 ligand-binding domain superfamily"/>
    <property type="match status" value="2"/>
</dbReference>
<evidence type="ECO:0000256" key="8">
    <source>
        <dbReference type="ARBA" id="ARBA00023186"/>
    </source>
</evidence>
<dbReference type="InterPro" id="IPR008979">
    <property type="entry name" value="Galactose-bd-like_sf"/>
</dbReference>
<keyword evidence="3" id="KW-0547">Nucleotide-binding</keyword>
<dbReference type="Gene3D" id="2.60.120.260">
    <property type="entry name" value="Galactose-binding domain-like"/>
    <property type="match status" value="2"/>
</dbReference>
<dbReference type="AlphaFoldDB" id="A0AA36BB72"/>
<evidence type="ECO:0000256" key="10">
    <source>
        <dbReference type="SAM" id="Phobius"/>
    </source>
</evidence>
<dbReference type="Proteomes" id="UP001162480">
    <property type="component" value="Chromosome 12"/>
</dbReference>
<keyword evidence="5" id="KW-0996">Nickel insertion</keyword>
<dbReference type="InterPro" id="IPR006585">
    <property type="entry name" value="FTP1"/>
</dbReference>
<dbReference type="InterPro" id="IPR004400">
    <property type="entry name" value="UreG"/>
</dbReference>
<accession>A0AA36BB72</accession>
<evidence type="ECO:0000256" key="6">
    <source>
        <dbReference type="ARBA" id="ARBA00023134"/>
    </source>
</evidence>
<keyword evidence="4" id="KW-0106">Calcium</keyword>
<keyword evidence="8" id="KW-0143">Chaperone</keyword>
<evidence type="ECO:0000313" key="14">
    <source>
        <dbReference type="Proteomes" id="UP001162480"/>
    </source>
</evidence>
<dbReference type="SMART" id="SM00181">
    <property type="entry name" value="EGF"/>
    <property type="match status" value="2"/>
</dbReference>
<name>A0AA36BB72_OCTVU</name>
<organism evidence="13 14">
    <name type="scientific">Octopus vulgaris</name>
    <name type="common">Common octopus</name>
    <dbReference type="NCBI Taxonomy" id="6645"/>
    <lineage>
        <taxon>Eukaryota</taxon>
        <taxon>Metazoa</taxon>
        <taxon>Spiralia</taxon>
        <taxon>Lophotrochozoa</taxon>
        <taxon>Mollusca</taxon>
        <taxon>Cephalopoda</taxon>
        <taxon>Coleoidea</taxon>
        <taxon>Octopodiformes</taxon>
        <taxon>Octopoda</taxon>
        <taxon>Incirrata</taxon>
        <taxon>Octopodidae</taxon>
        <taxon>Octopus</taxon>
    </lineage>
</organism>
<dbReference type="PANTHER" id="PTHR31715:SF0">
    <property type="entry name" value="UREASE ACCESSORY PROTEIN G"/>
    <property type="match status" value="1"/>
</dbReference>
<comment type="similarity">
    <text evidence="1">Belongs to the SIMIBI class G3E GTPase family. UreG subfamily.</text>
</comment>
<keyword evidence="10" id="KW-0472">Membrane</keyword>
<evidence type="ECO:0000256" key="4">
    <source>
        <dbReference type="ARBA" id="ARBA00022837"/>
    </source>
</evidence>
<evidence type="ECO:0000256" key="5">
    <source>
        <dbReference type="ARBA" id="ARBA00022988"/>
    </source>
</evidence>
<reference evidence="13" key="1">
    <citation type="submission" date="2023-08" db="EMBL/GenBank/DDBJ databases">
        <authorList>
            <person name="Alioto T."/>
            <person name="Alioto T."/>
            <person name="Gomez Garrido J."/>
        </authorList>
    </citation>
    <scope>NUCLEOTIDE SEQUENCE</scope>
</reference>
<dbReference type="InterPro" id="IPR027417">
    <property type="entry name" value="P-loop_NTPase"/>
</dbReference>
<evidence type="ECO:0000256" key="1">
    <source>
        <dbReference type="ARBA" id="ARBA00005732"/>
    </source>
</evidence>
<proteinExistence type="inferred from homology"/>
<dbReference type="SUPFAM" id="SSF49785">
    <property type="entry name" value="Galactose-binding domain-like"/>
    <property type="match status" value="2"/>
</dbReference>
<dbReference type="InterPro" id="IPR003495">
    <property type="entry name" value="CobW/HypB/UreG_nucleotide-bd"/>
</dbReference>
<feature type="domain" description="Fucolectin tachylectin-4 pentraxin-1" evidence="12">
    <location>
        <begin position="430"/>
        <end position="580"/>
    </location>
</feature>
<dbReference type="EMBL" id="OX597825">
    <property type="protein sequence ID" value="CAI9731205.1"/>
    <property type="molecule type" value="Genomic_DNA"/>
</dbReference>
<sequence>MFLETKRKTKSVYQIACPMVNLEARPPGKSQPGIEKSSTGTNSSPNTGMDGHLNGKSPNSSPPSSPPQPPQKEKCKRNKWTREEYKEVIYAYYYALGRPSQERHTANSYSIWRTRNQDSRPYLNENKLANVRRDILRNNRLTDSEISAIKHATENDINIRHKGNEESDEQYSPPRGLIERLPSDQSTQRPEDIRNSIVPVKDSQENDKTTVTEDLAFAEEHRESMAEMRQKILNTLEVVRHTKRKCDWRRGDCLTDKSLKKRCERDCSRTPPGCLFRVDRFGIDLKYQCHCFDIVDCDFDNDGHCNGTKCFFGYSGPTCQRLIKPVYITSMGNQPLNCTFNRNSPNRSDVSSYTTVSCTGDISTDWLHINGSNACIDNLQMSGCPQELFGLDCTHKCRCKNGTTCHQITGHCKEGCEPGRTGSSCQYQTYENIALGRPAFQSSDFEVKFLDGRKLCSSKYLATAGFAVDGKYNQNFQHKSCSRTQESSSKSYWYVILDRNYTINQIRIYTHSFFHYGLNVFVGDKNNPCSQLCYKSKSTETNLHISCQRPLVGETVCIKTAKKYASLSLCEVEVIQRKCDWRRGDCLTDKSLKKRCERDCSRTPPGCLFRVDRFGIDLKYQCHCFDIVDCDFDNDGHCNGTKCFFGYSGPTCQRLKKPVYITSMGNQPLNCTFNRNSPNRSDVSSYTTVSCTGDISTDRLHINGSNACIENLQMSGCPQELFGLDCTHKCRCKNGATCHQITGHCKEGCEPGRTGSSCQYQTYENIALGRPAFQSSDFEVKFLDGRKLCSSKYLATAGFAVDGKYNQNFQHKSCSRTQESSSKSYWYVILDRNYTINQIRIYAHSFFHYSLNVFVGDKNDPCSQLCYESKSTETILHISCQRPLVGETVCIKTAKKYASLSLCEVEVIQRKCDWRRGDCLTDKSLKKRCERDCSRTPPGCLFRVDRFGIDLKYQCHCFDIADCDFDNDGHCNGTKCFFGYSGPTCQRQSATGMPSERKLNIDAIVGCGVAFTAVVVVVAVILRLWMKRRQKQPVDVNDNKDLEMKLNFYRTNWNERAFTVGIHGPVGSGKTAIILAVCKILKDRNICVVTNDFYSTIDADILIQQNAIPKEKVRSVVTEGCPLEVMNKNLDVNLKEIKELTKLFQPEIILLESAGDCLAAHFDRDLVDYTILVIDIAGGKNVIKKRIAGNDYCELLVVNKIDLEKALDIDMEDFKGDVIMTRMDRGLLFTSVKNDEDMKDVAECIVRECSQQKNQIPPECP</sequence>
<dbReference type="PANTHER" id="PTHR31715">
    <property type="entry name" value="UREASE ACCESSORY PROTEIN G"/>
    <property type="match status" value="1"/>
</dbReference>
<gene>
    <name evidence="13" type="ORF">OCTVUL_1B018579</name>
</gene>
<keyword evidence="10" id="KW-1133">Transmembrane helix</keyword>
<dbReference type="SUPFAM" id="SSF52540">
    <property type="entry name" value="P-loop containing nucleoside triphosphate hydrolases"/>
    <property type="match status" value="1"/>
</dbReference>
<dbReference type="GO" id="GO:0043419">
    <property type="term" value="P:urea catabolic process"/>
    <property type="evidence" value="ECO:0007669"/>
    <property type="project" value="InterPro"/>
</dbReference>
<evidence type="ECO:0000256" key="2">
    <source>
        <dbReference type="ARBA" id="ARBA00022723"/>
    </source>
</evidence>
<feature type="region of interest" description="Disordered" evidence="9">
    <location>
        <begin position="1"/>
        <end position="79"/>
    </location>
</feature>
<dbReference type="SMART" id="SM00607">
    <property type="entry name" value="FTP"/>
    <property type="match status" value="2"/>
</dbReference>
<dbReference type="Gene3D" id="3.40.50.300">
    <property type="entry name" value="P-loop containing nucleotide triphosphate hydrolases"/>
    <property type="match status" value="1"/>
</dbReference>
<evidence type="ECO:0000256" key="7">
    <source>
        <dbReference type="ARBA" id="ARBA00023157"/>
    </source>
</evidence>
<keyword evidence="2" id="KW-0479">Metal-binding</keyword>
<evidence type="ECO:0000259" key="12">
    <source>
        <dbReference type="SMART" id="SM00607"/>
    </source>
</evidence>
<feature type="domain" description="EGF-like" evidence="11">
    <location>
        <begin position="392"/>
        <end position="426"/>
    </location>
</feature>
<evidence type="ECO:0000256" key="3">
    <source>
        <dbReference type="ARBA" id="ARBA00022741"/>
    </source>
</evidence>
<keyword evidence="6" id="KW-0342">GTP-binding</keyword>
<feature type="transmembrane region" description="Helical" evidence="10">
    <location>
        <begin position="1003"/>
        <end position="1025"/>
    </location>
</feature>
<keyword evidence="10" id="KW-0812">Transmembrane</keyword>